<dbReference type="GO" id="GO:0003700">
    <property type="term" value="F:DNA-binding transcription factor activity"/>
    <property type="evidence" value="ECO:0007669"/>
    <property type="project" value="InterPro"/>
</dbReference>
<dbReference type="PANTHER" id="PTHR31314:SF164">
    <property type="entry name" value="HTH MYB-TYPE DOMAIN-CONTAINING PROTEIN"/>
    <property type="match status" value="1"/>
</dbReference>
<comment type="caution">
    <text evidence="7">The sequence shown here is derived from an EMBL/GenBank/DDBJ whole genome shotgun (WGS) entry which is preliminary data.</text>
</comment>
<dbReference type="NCBIfam" id="TIGR01557">
    <property type="entry name" value="myb_SHAQKYF"/>
    <property type="match status" value="1"/>
</dbReference>
<evidence type="ECO:0000256" key="3">
    <source>
        <dbReference type="ARBA" id="ARBA00023163"/>
    </source>
</evidence>
<keyword evidence="8" id="KW-1185">Reference proteome</keyword>
<organism evidence="7 8">
    <name type="scientific">Escallonia herrerae</name>
    <dbReference type="NCBI Taxonomy" id="1293975"/>
    <lineage>
        <taxon>Eukaryota</taxon>
        <taxon>Viridiplantae</taxon>
        <taxon>Streptophyta</taxon>
        <taxon>Embryophyta</taxon>
        <taxon>Tracheophyta</taxon>
        <taxon>Spermatophyta</taxon>
        <taxon>Magnoliopsida</taxon>
        <taxon>eudicotyledons</taxon>
        <taxon>Gunneridae</taxon>
        <taxon>Pentapetalae</taxon>
        <taxon>asterids</taxon>
        <taxon>campanulids</taxon>
        <taxon>Escalloniales</taxon>
        <taxon>Escalloniaceae</taxon>
        <taxon>Escallonia</taxon>
    </lineage>
</organism>
<dbReference type="InterPro" id="IPR001005">
    <property type="entry name" value="SANT/Myb"/>
</dbReference>
<evidence type="ECO:0000256" key="1">
    <source>
        <dbReference type="ARBA" id="ARBA00004123"/>
    </source>
</evidence>
<dbReference type="EMBL" id="JAVXUP010000024">
    <property type="protein sequence ID" value="KAK3042128.1"/>
    <property type="molecule type" value="Genomic_DNA"/>
</dbReference>
<dbReference type="InterPro" id="IPR046955">
    <property type="entry name" value="PHR1-like"/>
</dbReference>
<comment type="subcellular location">
    <subcellularLocation>
        <location evidence="1">Nucleus</location>
    </subcellularLocation>
</comment>
<keyword evidence="3" id="KW-0804">Transcription</keyword>
<name>A0AA88XG59_9ASTE</name>
<dbReference type="InterPro" id="IPR017930">
    <property type="entry name" value="Myb_dom"/>
</dbReference>
<evidence type="ECO:0000259" key="6">
    <source>
        <dbReference type="PROSITE" id="PS51294"/>
    </source>
</evidence>
<feature type="compositionally biased region" description="Low complexity" evidence="5">
    <location>
        <begin position="333"/>
        <end position="347"/>
    </location>
</feature>
<evidence type="ECO:0000313" key="8">
    <source>
        <dbReference type="Proteomes" id="UP001188597"/>
    </source>
</evidence>
<evidence type="ECO:0000256" key="4">
    <source>
        <dbReference type="ARBA" id="ARBA00023242"/>
    </source>
</evidence>
<dbReference type="Pfam" id="PF00249">
    <property type="entry name" value="Myb_DNA-binding"/>
    <property type="match status" value="1"/>
</dbReference>
<accession>A0AA88XG59</accession>
<protein>
    <recommendedName>
        <fullName evidence="6">HTH myb-type domain-containing protein</fullName>
    </recommendedName>
</protein>
<proteinExistence type="predicted"/>
<dbReference type="GO" id="GO:0005634">
    <property type="term" value="C:nucleus"/>
    <property type="evidence" value="ECO:0007669"/>
    <property type="project" value="UniProtKB-SubCell"/>
</dbReference>
<dbReference type="Gene3D" id="1.10.10.60">
    <property type="entry name" value="Homeodomain-like"/>
    <property type="match status" value="1"/>
</dbReference>
<feature type="compositionally biased region" description="Polar residues" evidence="5">
    <location>
        <begin position="45"/>
        <end position="54"/>
    </location>
</feature>
<feature type="region of interest" description="Disordered" evidence="5">
    <location>
        <begin position="1"/>
        <end position="69"/>
    </location>
</feature>
<sequence length="372" mass="41629">MKGSDATEDSKGNPSSYNKNIKVEDDQDEEEDVDHNSGRILPKNGASSSSSTIEENGKKATVRQYSRSKNPRLRWTPDLHLCFIQAMERLGGQDRATPKLVLQLMNVKGLSISHVKSHLQMHRSKRIDDLNQVISGQGLRNESGEDHHIYNLSQLPLLRGFDQMPISNLRYANTFWSRHCNPISSPFMSGVASDRTGHGFYSISAAERISPSCDFHVPTSSFGGEAKWRSLESDEEPQVHQNHRTWRNQIIGRNATAITNSLNQLFRDRGGDKISRLHYQRINQEETRVSKRKAPLDSDCNLDLNLTLKMATENEEPKQHGVEDDEDEGGGSLSLSLFSSSASNSSRLLEKSDGNTRKQARVASDATLDLSL</sequence>
<dbReference type="SUPFAM" id="SSF46689">
    <property type="entry name" value="Homeodomain-like"/>
    <property type="match status" value="1"/>
</dbReference>
<dbReference type="InterPro" id="IPR009057">
    <property type="entry name" value="Homeodomain-like_sf"/>
</dbReference>
<dbReference type="PROSITE" id="PS51294">
    <property type="entry name" value="HTH_MYB"/>
    <property type="match status" value="1"/>
</dbReference>
<evidence type="ECO:0000313" key="7">
    <source>
        <dbReference type="EMBL" id="KAK3042128.1"/>
    </source>
</evidence>
<dbReference type="Proteomes" id="UP001188597">
    <property type="component" value="Unassembled WGS sequence"/>
</dbReference>
<keyword evidence="2" id="KW-0805">Transcription regulation</keyword>
<feature type="region of interest" description="Disordered" evidence="5">
    <location>
        <begin position="312"/>
        <end position="372"/>
    </location>
</feature>
<dbReference type="PANTHER" id="PTHR31314">
    <property type="entry name" value="MYB FAMILY TRANSCRIPTION FACTOR PHL7-LIKE"/>
    <property type="match status" value="1"/>
</dbReference>
<keyword evidence="4" id="KW-0539">Nucleus</keyword>
<evidence type="ECO:0000256" key="2">
    <source>
        <dbReference type="ARBA" id="ARBA00023015"/>
    </source>
</evidence>
<feature type="domain" description="HTH myb-type" evidence="6">
    <location>
        <begin position="72"/>
        <end position="127"/>
    </location>
</feature>
<dbReference type="AlphaFoldDB" id="A0AA88XG59"/>
<gene>
    <name evidence="7" type="ORF">RJ639_001830</name>
</gene>
<reference evidence="7" key="1">
    <citation type="submission" date="2022-12" db="EMBL/GenBank/DDBJ databases">
        <title>Draft genome assemblies for two species of Escallonia (Escalloniales).</title>
        <authorList>
            <person name="Chanderbali A."/>
            <person name="Dervinis C."/>
            <person name="Anghel I."/>
            <person name="Soltis D."/>
            <person name="Soltis P."/>
            <person name="Zapata F."/>
        </authorList>
    </citation>
    <scope>NUCLEOTIDE SEQUENCE</scope>
    <source>
        <strain evidence="7">UCBG64.0493</strain>
        <tissue evidence="7">Leaf</tissue>
    </source>
</reference>
<evidence type="ECO:0000256" key="5">
    <source>
        <dbReference type="SAM" id="MobiDB-lite"/>
    </source>
</evidence>
<dbReference type="InterPro" id="IPR006447">
    <property type="entry name" value="Myb_dom_plants"/>
</dbReference>
<dbReference type="GO" id="GO:0003677">
    <property type="term" value="F:DNA binding"/>
    <property type="evidence" value="ECO:0007669"/>
    <property type="project" value="InterPro"/>
</dbReference>